<evidence type="ECO:0000256" key="2">
    <source>
        <dbReference type="ARBA" id="ARBA00022723"/>
    </source>
</evidence>
<keyword evidence="7" id="KW-1185">Reference proteome</keyword>
<dbReference type="AlphaFoldDB" id="A0A0R3L5T8"/>
<accession>A0A0R3L5T8</accession>
<dbReference type="Pfam" id="PF00753">
    <property type="entry name" value="Lactamase_B"/>
    <property type="match status" value="1"/>
</dbReference>
<sequence>MSDISRRDLTLGAAGAYAAFGLDKPITFGDAAHAQQSVKQLFRKYKVGDIEVFSLIDGMRDVPLREGMVRNVGVEQVKAALRTAGFPDNQAPLRFIVMALKLRDQVVLIDAGTGGHQIYGDGNGKLLESMAAAGLDPKAVKTILISHLHGDHIYGLMNNETNAQVFPDAEIVVPAAELNWWTRPGVESIDLGPTRKGLAQRIQATVATWKNVRPFEGEPELLPGVHAVQAPGHSPGMVAHLVTSGGEQFLISADVVNLAPHISTNPEWQLSIDQDPQMAVETRRKIFDRAVADKLTISGTHWLMPNVGKLAKDGNSYVFAAEW</sequence>
<organism evidence="6 7">
    <name type="scientific">Bradyrhizobium valentinum</name>
    <dbReference type="NCBI Taxonomy" id="1518501"/>
    <lineage>
        <taxon>Bacteria</taxon>
        <taxon>Pseudomonadati</taxon>
        <taxon>Pseudomonadota</taxon>
        <taxon>Alphaproteobacteria</taxon>
        <taxon>Hyphomicrobiales</taxon>
        <taxon>Nitrobacteraceae</taxon>
        <taxon>Bradyrhizobium</taxon>
    </lineage>
</organism>
<protein>
    <recommendedName>
        <fullName evidence="5">Metallo-beta-lactamase domain-containing protein</fullName>
    </recommendedName>
</protein>
<evidence type="ECO:0000259" key="5">
    <source>
        <dbReference type="SMART" id="SM00849"/>
    </source>
</evidence>
<keyword evidence="4" id="KW-0862">Zinc</keyword>
<feature type="domain" description="Metallo-beta-lactamase" evidence="5">
    <location>
        <begin position="93"/>
        <end position="301"/>
    </location>
</feature>
<keyword evidence="2" id="KW-0479">Metal-binding</keyword>
<evidence type="ECO:0000256" key="4">
    <source>
        <dbReference type="ARBA" id="ARBA00022833"/>
    </source>
</evidence>
<dbReference type="SUPFAM" id="SSF56281">
    <property type="entry name" value="Metallo-hydrolase/oxidoreductase"/>
    <property type="match status" value="1"/>
</dbReference>
<evidence type="ECO:0000256" key="3">
    <source>
        <dbReference type="ARBA" id="ARBA00022801"/>
    </source>
</evidence>
<dbReference type="RefSeq" id="WP_057852787.1">
    <property type="nucleotide sequence ID" value="NZ_LLXX01000142.1"/>
</dbReference>
<dbReference type="PANTHER" id="PTHR42978:SF6">
    <property type="entry name" value="QUORUM-QUENCHING LACTONASE YTNP-RELATED"/>
    <property type="match status" value="1"/>
</dbReference>
<reference evidence="6 7" key="1">
    <citation type="submission" date="2014-03" db="EMBL/GenBank/DDBJ databases">
        <title>Bradyrhizobium valentinum sp. nov., isolated from effective nodules of Lupinus mariae-josephae, a lupine endemic of basic-lime soils in Eastern Spain.</title>
        <authorList>
            <person name="Duran D."/>
            <person name="Rey L."/>
            <person name="Navarro A."/>
            <person name="Busquets A."/>
            <person name="Imperial J."/>
            <person name="Ruiz-Argueso T."/>
        </authorList>
    </citation>
    <scope>NUCLEOTIDE SEQUENCE [LARGE SCALE GENOMIC DNA]</scope>
    <source>
        <strain evidence="6 7">LmjM3</strain>
    </source>
</reference>
<dbReference type="GO" id="GO:0016787">
    <property type="term" value="F:hydrolase activity"/>
    <property type="evidence" value="ECO:0007669"/>
    <property type="project" value="UniProtKB-KW"/>
</dbReference>
<evidence type="ECO:0000313" key="6">
    <source>
        <dbReference type="EMBL" id="KRR03266.1"/>
    </source>
</evidence>
<proteinExistence type="inferred from homology"/>
<evidence type="ECO:0000313" key="7">
    <source>
        <dbReference type="Proteomes" id="UP000051913"/>
    </source>
</evidence>
<dbReference type="PROSITE" id="PS51318">
    <property type="entry name" value="TAT"/>
    <property type="match status" value="1"/>
</dbReference>
<evidence type="ECO:0000256" key="1">
    <source>
        <dbReference type="ARBA" id="ARBA00007749"/>
    </source>
</evidence>
<dbReference type="STRING" id="1518501.CQ10_39770"/>
<dbReference type="InterPro" id="IPR006311">
    <property type="entry name" value="TAT_signal"/>
</dbReference>
<dbReference type="InterPro" id="IPR036866">
    <property type="entry name" value="RibonucZ/Hydroxyglut_hydro"/>
</dbReference>
<dbReference type="PANTHER" id="PTHR42978">
    <property type="entry name" value="QUORUM-QUENCHING LACTONASE YTNP-RELATED-RELATED"/>
    <property type="match status" value="1"/>
</dbReference>
<dbReference type="InterPro" id="IPR051013">
    <property type="entry name" value="MBL_superfamily_lactonases"/>
</dbReference>
<dbReference type="SMART" id="SM00849">
    <property type="entry name" value="Lactamase_B"/>
    <property type="match status" value="1"/>
</dbReference>
<comment type="similarity">
    <text evidence="1">Belongs to the metallo-beta-lactamase superfamily.</text>
</comment>
<keyword evidence="3" id="KW-0378">Hydrolase</keyword>
<dbReference type="InterPro" id="IPR001279">
    <property type="entry name" value="Metallo-B-lactamas"/>
</dbReference>
<dbReference type="Proteomes" id="UP000051913">
    <property type="component" value="Unassembled WGS sequence"/>
</dbReference>
<dbReference type="GO" id="GO:0046872">
    <property type="term" value="F:metal ion binding"/>
    <property type="evidence" value="ECO:0007669"/>
    <property type="project" value="UniProtKB-KW"/>
</dbReference>
<dbReference type="CDD" id="cd07720">
    <property type="entry name" value="OPHC2-like_MBL-fold"/>
    <property type="match status" value="1"/>
</dbReference>
<comment type="caution">
    <text evidence="6">The sequence shown here is derived from an EMBL/GenBank/DDBJ whole genome shotgun (WGS) entry which is preliminary data.</text>
</comment>
<name>A0A0R3L5T8_9BRAD</name>
<dbReference type="Gene3D" id="3.60.15.10">
    <property type="entry name" value="Ribonuclease Z/Hydroxyacylglutathione hydrolase-like"/>
    <property type="match status" value="1"/>
</dbReference>
<dbReference type="EMBL" id="LLXX01000142">
    <property type="protein sequence ID" value="KRR03266.1"/>
    <property type="molecule type" value="Genomic_DNA"/>
</dbReference>
<gene>
    <name evidence="6" type="ORF">CP49_15115</name>
</gene>